<organism evidence="2 3">
    <name type="scientific">Cafeteria roenbergensis</name>
    <name type="common">Marine flagellate</name>
    <dbReference type="NCBI Taxonomy" id="33653"/>
    <lineage>
        <taxon>Eukaryota</taxon>
        <taxon>Sar</taxon>
        <taxon>Stramenopiles</taxon>
        <taxon>Bigyra</taxon>
        <taxon>Opalozoa</taxon>
        <taxon>Bicosoecida</taxon>
        <taxon>Cafeteriaceae</taxon>
        <taxon>Cafeteria</taxon>
    </lineage>
</organism>
<proteinExistence type="predicted"/>
<evidence type="ECO:0000256" key="1">
    <source>
        <dbReference type="SAM" id="MobiDB-lite"/>
    </source>
</evidence>
<dbReference type="AlphaFoldDB" id="A0A5A8CDS1"/>
<feature type="compositionally biased region" description="Polar residues" evidence="1">
    <location>
        <begin position="362"/>
        <end position="373"/>
    </location>
</feature>
<keyword evidence="3" id="KW-1185">Reference proteome</keyword>
<gene>
    <name evidence="2" type="ORF">FNF29_04943</name>
</gene>
<name>A0A5A8CDS1_CAFRO</name>
<protein>
    <recommendedName>
        <fullName evidence="4">AMP-dependent synthetase/ligase domain-containing protein</fullName>
    </recommendedName>
</protein>
<evidence type="ECO:0008006" key="4">
    <source>
        <dbReference type="Google" id="ProtNLM"/>
    </source>
</evidence>
<evidence type="ECO:0000313" key="2">
    <source>
        <dbReference type="EMBL" id="KAA0150829.1"/>
    </source>
</evidence>
<sequence>MTAALSPAWSSGQASVSRTKDAYGATEFAGIAVNGQINASIETLVEPAPRLGWQGAADAPVSRGELLVRLRGWPVGRPAVRYWGEAAQAEAVAVARARSDASDETAPAAVSKAARRWLQLYEEGWFRTGDAVVIDHRQQSDDPRGRIIVAGRVGSKSELYWKGRSVWIAADSIAGRASIAASVAACVVYCDRNQPRPVLLVLPERSAAKPLVAATPAVTVLVDVLSSLLGPRAAEAMTVTALDGGLAAVAPDLPSDAALEAAGLRPYEVPAGVVVVEGPWSAEDGQLTSTGKPRAFALVSRHRESLDAAYAGFEALQERLAEPLREGGTGGVPVRAAGSATAGDGEIDPSRGRAEGSAAASHPTSPGRPTSLSLRIPGRAVLQPRDPSAQAEAATATGTGEASAIGTLSAAELEGRIAAAVDDC</sequence>
<dbReference type="Proteomes" id="UP000323011">
    <property type="component" value="Unassembled WGS sequence"/>
</dbReference>
<dbReference type="EMBL" id="VLTN01000031">
    <property type="protein sequence ID" value="KAA0150829.1"/>
    <property type="molecule type" value="Genomic_DNA"/>
</dbReference>
<evidence type="ECO:0000313" key="3">
    <source>
        <dbReference type="Proteomes" id="UP000323011"/>
    </source>
</evidence>
<dbReference type="SUPFAM" id="SSF56801">
    <property type="entry name" value="Acetyl-CoA synthetase-like"/>
    <property type="match status" value="1"/>
</dbReference>
<comment type="caution">
    <text evidence="2">The sequence shown here is derived from an EMBL/GenBank/DDBJ whole genome shotgun (WGS) entry which is preliminary data.</text>
</comment>
<feature type="region of interest" description="Disordered" evidence="1">
    <location>
        <begin position="325"/>
        <end position="375"/>
    </location>
</feature>
<accession>A0A5A8CDS1</accession>
<reference evidence="2 3" key="1">
    <citation type="submission" date="2019-07" db="EMBL/GenBank/DDBJ databases">
        <title>Genomes of Cafeteria roenbergensis.</title>
        <authorList>
            <person name="Fischer M.G."/>
            <person name="Hackl T."/>
            <person name="Roman M."/>
        </authorList>
    </citation>
    <scope>NUCLEOTIDE SEQUENCE [LARGE SCALE GENOMIC DNA]</scope>
    <source>
        <strain evidence="2 3">BVI</strain>
    </source>
</reference>